<dbReference type="NCBIfam" id="NF033559">
    <property type="entry name" value="transpos_IS1634"/>
    <property type="match status" value="1"/>
</dbReference>
<evidence type="ECO:0000313" key="4">
    <source>
        <dbReference type="Proteomes" id="UP000198378"/>
    </source>
</evidence>
<dbReference type="AlphaFoldDB" id="A0AA91TG92"/>
<feature type="domain" description="DUF4277" evidence="2">
    <location>
        <begin position="12"/>
        <end position="109"/>
    </location>
</feature>
<comment type="caution">
    <text evidence="3">The sequence shown here is derived from an EMBL/GenBank/DDBJ whole genome shotgun (WGS) entry which is preliminary data.</text>
</comment>
<dbReference type="PANTHER" id="PTHR34614">
    <property type="match status" value="1"/>
</dbReference>
<dbReference type="RefSeq" id="WP_089113889.1">
    <property type="nucleotide sequence ID" value="NZ_NEWK01000001.1"/>
</dbReference>
<reference evidence="3 4" key="1">
    <citation type="submission" date="2017-05" db="EMBL/GenBank/DDBJ databases">
        <title>The genome sequence of Geobacillus thermocatenulatus DSM 730.</title>
        <authorList>
            <person name="Ramaloko W.T."/>
            <person name="Koen N."/>
            <person name="Polliack S."/>
            <person name="Aliyu H."/>
            <person name="Lebre P."/>
            <person name="Mohr T."/>
            <person name="Oswald F."/>
            <person name="Zwick M."/>
            <person name="Neumann A."/>
            <person name="Syldatk C."/>
            <person name="Cowan D."/>
            <person name="De Maayer P."/>
        </authorList>
    </citation>
    <scope>NUCLEOTIDE SEQUENCE [LARGE SCALE GENOMIC DNA]</scope>
    <source>
        <strain evidence="3 4">BGSC 93A1</strain>
    </source>
</reference>
<dbReference type="Proteomes" id="UP000198378">
    <property type="component" value="Unassembled WGS sequence"/>
</dbReference>
<sequence length="552" mass="63646">MDVRIRAIYESSYLNIISAIFKDLGLPQLIDRLVPVDPQCQTRASDVVWLLILDILSGRQALVHLERWAHEIDLPKLIRPELHPSWFNDDAIARHLDRLYDANIHQVISACLVQIYKKEGIPLRVFHADTTDVSVYGTYESASPDTLHIAHGYNRQHHWQKQIGFGLIGNEDGVPFYGDVHDGNLPDKTWNPEVLSRVHEQLKQAKIEDEWIYVADSAAMTRNTLAQTKAANAFLITRGPSSLRIVKTALAEADARDTTWSDPFSLAEKNGATYRVWETASTYEGHPVRLVVVESSALDQRKGKTLETERAQEAEFLHEEQARWERHPFSCREDAEQALASLKASLRPRFHRVEAVVEEIVRPKKRRGRPKKGAEPEMETLYTLRLSVEFDQDAWEQARRKASRFVLVTTVPEEWKDRRMDAKEILKLYKGQISVEMNFSFLKDPFFTDEIYVKKPERVAVLGCLFLLALAIYRVFQRRVRQFITPERPLKGVGGRKLTRPTGQAIFQLFWYVKVVLLELPDGQIQRALGQPLTYEQRRILQELGMDESIYV</sequence>
<keyword evidence="1" id="KW-1133">Transmembrane helix</keyword>
<feature type="transmembrane region" description="Helical" evidence="1">
    <location>
        <begin position="459"/>
        <end position="476"/>
    </location>
</feature>
<dbReference type="PANTHER" id="PTHR34614:SF2">
    <property type="entry name" value="TRANSPOSASE IS4-LIKE DOMAIN-CONTAINING PROTEIN"/>
    <property type="match status" value="1"/>
</dbReference>
<evidence type="ECO:0000256" key="1">
    <source>
        <dbReference type="SAM" id="Phobius"/>
    </source>
</evidence>
<accession>A0AA91TG92</accession>
<gene>
    <name evidence="3" type="ORF">B9L19_07845</name>
</gene>
<keyword evidence="1" id="KW-0472">Membrane</keyword>
<proteinExistence type="predicted"/>
<evidence type="ECO:0000259" key="2">
    <source>
        <dbReference type="Pfam" id="PF14104"/>
    </source>
</evidence>
<keyword evidence="4" id="KW-1185">Reference proteome</keyword>
<dbReference type="InterPro" id="IPR047654">
    <property type="entry name" value="IS1634_transpos"/>
</dbReference>
<protein>
    <submittedName>
        <fullName evidence="3">Transposase</fullName>
    </submittedName>
</protein>
<keyword evidence="1" id="KW-0812">Transmembrane</keyword>
<dbReference type="EMBL" id="NEWK01000001">
    <property type="protein sequence ID" value="OXB89915.1"/>
    <property type="molecule type" value="Genomic_DNA"/>
</dbReference>
<dbReference type="Pfam" id="PF14104">
    <property type="entry name" value="DUF4277"/>
    <property type="match status" value="1"/>
</dbReference>
<dbReference type="InterPro" id="IPR025457">
    <property type="entry name" value="DUF4277"/>
</dbReference>
<evidence type="ECO:0000313" key="3">
    <source>
        <dbReference type="EMBL" id="OXB89915.1"/>
    </source>
</evidence>
<organism evidence="3 4">
    <name type="scientific">Geobacillus thermocatenulatus</name>
    <dbReference type="NCBI Taxonomy" id="33938"/>
    <lineage>
        <taxon>Bacteria</taxon>
        <taxon>Bacillati</taxon>
        <taxon>Bacillota</taxon>
        <taxon>Bacilli</taxon>
        <taxon>Bacillales</taxon>
        <taxon>Anoxybacillaceae</taxon>
        <taxon>Geobacillus</taxon>
        <taxon>Geobacillus thermoleovorans group</taxon>
    </lineage>
</organism>
<name>A0AA91TG92_9BACL</name>